<gene>
    <name evidence="1" type="ORF">S01H1_30044</name>
</gene>
<accession>X0U606</accession>
<protein>
    <submittedName>
        <fullName evidence="1">Uncharacterized protein</fullName>
    </submittedName>
</protein>
<organism evidence="1">
    <name type="scientific">marine sediment metagenome</name>
    <dbReference type="NCBI Taxonomy" id="412755"/>
    <lineage>
        <taxon>unclassified sequences</taxon>
        <taxon>metagenomes</taxon>
        <taxon>ecological metagenomes</taxon>
    </lineage>
</organism>
<reference evidence="1" key="1">
    <citation type="journal article" date="2014" name="Front. Microbiol.">
        <title>High frequency of phylogenetically diverse reductive dehalogenase-homologous genes in deep subseafloor sedimentary metagenomes.</title>
        <authorList>
            <person name="Kawai M."/>
            <person name="Futagami T."/>
            <person name="Toyoda A."/>
            <person name="Takaki Y."/>
            <person name="Nishi S."/>
            <person name="Hori S."/>
            <person name="Arai W."/>
            <person name="Tsubouchi T."/>
            <person name="Morono Y."/>
            <person name="Uchiyama I."/>
            <person name="Ito T."/>
            <person name="Fujiyama A."/>
            <person name="Inagaki F."/>
            <person name="Takami H."/>
        </authorList>
    </citation>
    <scope>NUCLEOTIDE SEQUENCE</scope>
    <source>
        <strain evidence="1">Expedition CK06-06</strain>
    </source>
</reference>
<dbReference type="EMBL" id="BARS01018465">
    <property type="protein sequence ID" value="GAF94791.1"/>
    <property type="molecule type" value="Genomic_DNA"/>
</dbReference>
<sequence length="93" mass="10323">MKTKNVIVNFQHISAYKALDNIIEQCGLAEVIKSVGEIATEEESTLMGFPIRLTDDPKLNDRGGPTVFGHFNEYGSALRLRPARDTSKGSRKE</sequence>
<evidence type="ECO:0000313" key="1">
    <source>
        <dbReference type="EMBL" id="GAF94791.1"/>
    </source>
</evidence>
<name>X0U606_9ZZZZ</name>
<comment type="caution">
    <text evidence="1">The sequence shown here is derived from an EMBL/GenBank/DDBJ whole genome shotgun (WGS) entry which is preliminary data.</text>
</comment>
<dbReference type="AlphaFoldDB" id="X0U606"/>
<proteinExistence type="predicted"/>